<protein>
    <submittedName>
        <fullName evidence="2">Uncharacterized protein</fullName>
    </submittedName>
</protein>
<feature type="region of interest" description="Disordered" evidence="1">
    <location>
        <begin position="64"/>
        <end position="134"/>
    </location>
</feature>
<feature type="compositionally biased region" description="Gly residues" evidence="1">
    <location>
        <begin position="118"/>
        <end position="127"/>
    </location>
</feature>
<dbReference type="Proteomes" id="UP000283513">
    <property type="component" value="Unassembled WGS sequence"/>
</dbReference>
<comment type="caution">
    <text evidence="2">The sequence shown here is derived from an EMBL/GenBank/DDBJ whole genome shotgun (WGS) entry which is preliminary data.</text>
</comment>
<dbReference type="AlphaFoldDB" id="A0A413ZCK3"/>
<organism evidence="2 3">
    <name type="scientific">Roseburia intestinalis</name>
    <dbReference type="NCBI Taxonomy" id="166486"/>
    <lineage>
        <taxon>Bacteria</taxon>
        <taxon>Bacillati</taxon>
        <taxon>Bacillota</taxon>
        <taxon>Clostridia</taxon>
        <taxon>Lachnospirales</taxon>
        <taxon>Lachnospiraceae</taxon>
        <taxon>Roseburia</taxon>
    </lineage>
</organism>
<name>A0A413ZCK3_9FIRM</name>
<evidence type="ECO:0000313" key="3">
    <source>
        <dbReference type="Proteomes" id="UP000283513"/>
    </source>
</evidence>
<feature type="compositionally biased region" description="Basic and acidic residues" evidence="1">
    <location>
        <begin position="78"/>
        <end position="87"/>
    </location>
</feature>
<evidence type="ECO:0000256" key="1">
    <source>
        <dbReference type="SAM" id="MobiDB-lite"/>
    </source>
</evidence>
<proteinExistence type="predicted"/>
<gene>
    <name evidence="2" type="ORF">DW856_03335</name>
</gene>
<accession>A0A413ZCK3</accession>
<feature type="compositionally biased region" description="Low complexity" evidence="1">
    <location>
        <begin position="99"/>
        <end position="117"/>
    </location>
</feature>
<evidence type="ECO:0000313" key="2">
    <source>
        <dbReference type="EMBL" id="RHC19910.1"/>
    </source>
</evidence>
<sequence>MIKATEYLFRNCLEKTAGVSLRIDEYLSYCGEVSELLKNQTASQNVSTQDADGKDADSYVSTIGSSDAVMPSENYNDILKEIQKTKAEAGQSQSYSENAGQTSGTGTSGQTTQASGTGAAGNTGGGGDSDDETTTTKTVVINGVTYLETTTVENGVTSVQRTAISGVGEE</sequence>
<reference evidence="2 3" key="1">
    <citation type="submission" date="2018-08" db="EMBL/GenBank/DDBJ databases">
        <title>A genome reference for cultivated species of the human gut microbiota.</title>
        <authorList>
            <person name="Zou Y."/>
            <person name="Xue W."/>
            <person name="Luo G."/>
        </authorList>
    </citation>
    <scope>NUCLEOTIDE SEQUENCE [LARGE SCALE GENOMIC DNA]</scope>
    <source>
        <strain evidence="2 3">AM37-1AC</strain>
    </source>
</reference>
<dbReference type="EMBL" id="QSHO01000002">
    <property type="protein sequence ID" value="RHC19910.1"/>
    <property type="molecule type" value="Genomic_DNA"/>
</dbReference>